<feature type="compositionally biased region" description="Basic and acidic residues" evidence="1">
    <location>
        <begin position="128"/>
        <end position="156"/>
    </location>
</feature>
<organism evidence="2 3">
    <name type="scientific">Pristionchus entomophagus</name>
    <dbReference type="NCBI Taxonomy" id="358040"/>
    <lineage>
        <taxon>Eukaryota</taxon>
        <taxon>Metazoa</taxon>
        <taxon>Ecdysozoa</taxon>
        <taxon>Nematoda</taxon>
        <taxon>Chromadorea</taxon>
        <taxon>Rhabditida</taxon>
        <taxon>Rhabditina</taxon>
        <taxon>Diplogasteromorpha</taxon>
        <taxon>Diplogasteroidea</taxon>
        <taxon>Neodiplogasteridae</taxon>
        <taxon>Pristionchus</taxon>
    </lineage>
</organism>
<evidence type="ECO:0000313" key="3">
    <source>
        <dbReference type="Proteomes" id="UP001432027"/>
    </source>
</evidence>
<evidence type="ECO:0000313" key="2">
    <source>
        <dbReference type="EMBL" id="GMS91730.1"/>
    </source>
</evidence>
<feature type="non-terminal residue" evidence="2">
    <location>
        <position position="1"/>
    </location>
</feature>
<dbReference type="EMBL" id="BTSX01000004">
    <property type="protein sequence ID" value="GMS91730.1"/>
    <property type="molecule type" value="Genomic_DNA"/>
</dbReference>
<evidence type="ECO:0000256" key="1">
    <source>
        <dbReference type="SAM" id="MobiDB-lite"/>
    </source>
</evidence>
<dbReference type="AlphaFoldDB" id="A0AAV5T823"/>
<keyword evidence="3" id="KW-1185">Reference proteome</keyword>
<gene>
    <name evidence="2" type="ORF">PENTCL1PPCAC_13905</name>
</gene>
<protein>
    <submittedName>
        <fullName evidence="2">Uncharacterized protein</fullName>
    </submittedName>
</protein>
<feature type="non-terminal residue" evidence="2">
    <location>
        <position position="195"/>
    </location>
</feature>
<dbReference type="Proteomes" id="UP001432027">
    <property type="component" value="Unassembled WGS sequence"/>
</dbReference>
<proteinExistence type="predicted"/>
<feature type="region of interest" description="Disordered" evidence="1">
    <location>
        <begin position="90"/>
        <end position="195"/>
    </location>
</feature>
<comment type="caution">
    <text evidence="2">The sequence shown here is derived from an EMBL/GenBank/DDBJ whole genome shotgun (WGS) entry which is preliminary data.</text>
</comment>
<reference evidence="2" key="1">
    <citation type="submission" date="2023-10" db="EMBL/GenBank/DDBJ databases">
        <title>Genome assembly of Pristionchus species.</title>
        <authorList>
            <person name="Yoshida K."/>
            <person name="Sommer R.J."/>
        </authorList>
    </citation>
    <scope>NUCLEOTIDE SEQUENCE</scope>
    <source>
        <strain evidence="2">RS0144</strain>
    </source>
</reference>
<name>A0AAV5T823_9BILA</name>
<feature type="compositionally biased region" description="Basic residues" evidence="1">
    <location>
        <begin position="186"/>
        <end position="195"/>
    </location>
</feature>
<sequence>QMVPPRITIPSKDFSHSDPNRGLGIRCVVMMISARDEEEALRFIAKHPDKLAKYPLRLPSDARKFPALEQFLRSEEGLQWDVGVQATVEEQSQEDQWLDALDTSVPGPEADDVPEAKVKEEDEDDIVEVAKAHNRRDASPNEDDERPRIRLSMKEEEMSDIDSEYWNEEKMEEGNQSDESVAYIPPKKKRKSAKK</sequence>
<accession>A0AAV5T823</accession>
<feature type="compositionally biased region" description="Acidic residues" evidence="1">
    <location>
        <begin position="157"/>
        <end position="166"/>
    </location>
</feature>